<feature type="chain" id="PRO_5012284388" evidence="2">
    <location>
        <begin position="21"/>
        <end position="515"/>
    </location>
</feature>
<dbReference type="AlphaFoldDB" id="A0A212EM41"/>
<dbReference type="eggNOG" id="ENOG502T6IC">
    <property type="taxonomic scope" value="Eukaryota"/>
</dbReference>
<evidence type="ECO:0000313" key="4">
    <source>
        <dbReference type="Proteomes" id="UP000007151"/>
    </source>
</evidence>
<feature type="region of interest" description="Disordered" evidence="1">
    <location>
        <begin position="434"/>
        <end position="453"/>
    </location>
</feature>
<name>A0A212EM41_DANPL</name>
<evidence type="ECO:0000256" key="2">
    <source>
        <dbReference type="SAM" id="SignalP"/>
    </source>
</evidence>
<sequence length="515" mass="59192">MLPRQKYGLTFFLLFNVACSWPLKQSHNNNIRRLIELIKRRAILSSDESTLGVPESVEDLPKAEKIHPGHTLLRPAFGMLKSSVKFPHKDVGGAVYGNLANLGITYGKTNNRVLYSGFRKTNNLLVVIELSPLSRKKDIQKRITYGYDSQELKNTNNNAMEILDDNSSKDTSLNSRRQRKPRKSKYRDRGRFVSSESDSSSVSDSKSSDYERNPGNPYTVHKDKYKQNWLWNHFMDGNHMNVNPYAPPFSSMGPSGAALFFGRKWWYYNQIILQCNGVSLRRQLEHIAKTRLENRGLLNDVMPSRRYELDPRELSQILGVPNRPSHLPEAEAILPGHTLNRPTLGMLKSSLKFPHKELEDGAGVYGSFDNLGLKFNAKNERVLYTGFRRFPADFIVVIPSNTEINNDKPRNDDFRNGMQLLNQYEEKSALRNSVPENVQRHPENASSSVEQDLDLSDKETAKAKKINWLYNSKDSYNHIKIDQDAPEFNVLVPPIEEKDIRQWWFYSAVSRLPIF</sequence>
<dbReference type="KEGG" id="dpl:KGM_208675"/>
<keyword evidence="4" id="KW-1185">Reference proteome</keyword>
<feature type="region of interest" description="Disordered" evidence="1">
    <location>
        <begin position="156"/>
        <end position="221"/>
    </location>
</feature>
<evidence type="ECO:0000256" key="1">
    <source>
        <dbReference type="SAM" id="MobiDB-lite"/>
    </source>
</evidence>
<organism evidence="3 4">
    <name type="scientific">Danaus plexippus plexippus</name>
    <dbReference type="NCBI Taxonomy" id="278856"/>
    <lineage>
        <taxon>Eukaryota</taxon>
        <taxon>Metazoa</taxon>
        <taxon>Ecdysozoa</taxon>
        <taxon>Arthropoda</taxon>
        <taxon>Hexapoda</taxon>
        <taxon>Insecta</taxon>
        <taxon>Pterygota</taxon>
        <taxon>Neoptera</taxon>
        <taxon>Endopterygota</taxon>
        <taxon>Lepidoptera</taxon>
        <taxon>Glossata</taxon>
        <taxon>Ditrysia</taxon>
        <taxon>Papilionoidea</taxon>
        <taxon>Nymphalidae</taxon>
        <taxon>Danainae</taxon>
        <taxon>Danaini</taxon>
        <taxon>Danaina</taxon>
        <taxon>Danaus</taxon>
        <taxon>Danaus</taxon>
    </lineage>
</organism>
<dbReference type="EMBL" id="AGBW02013924">
    <property type="protein sequence ID" value="OWR42555.1"/>
    <property type="molecule type" value="Genomic_DNA"/>
</dbReference>
<dbReference type="Proteomes" id="UP000007151">
    <property type="component" value="Unassembled WGS sequence"/>
</dbReference>
<protein>
    <submittedName>
        <fullName evidence="3">Uncharacterized protein</fullName>
    </submittedName>
</protein>
<comment type="caution">
    <text evidence="3">The sequence shown here is derived from an EMBL/GenBank/DDBJ whole genome shotgun (WGS) entry which is preliminary data.</text>
</comment>
<gene>
    <name evidence="3" type="ORF">KGM_208675</name>
</gene>
<reference evidence="3 4" key="1">
    <citation type="journal article" date="2011" name="Cell">
        <title>The monarch butterfly genome yields insights into long-distance migration.</title>
        <authorList>
            <person name="Zhan S."/>
            <person name="Merlin C."/>
            <person name="Boore J.L."/>
            <person name="Reppert S.M."/>
        </authorList>
    </citation>
    <scope>NUCLEOTIDE SEQUENCE [LARGE SCALE GENOMIC DNA]</scope>
    <source>
        <strain evidence="3">F-2</strain>
    </source>
</reference>
<feature type="compositionally biased region" description="Low complexity" evidence="1">
    <location>
        <begin position="194"/>
        <end position="205"/>
    </location>
</feature>
<feature type="signal peptide" evidence="2">
    <location>
        <begin position="1"/>
        <end position="20"/>
    </location>
</feature>
<evidence type="ECO:0000313" key="3">
    <source>
        <dbReference type="EMBL" id="OWR42555.1"/>
    </source>
</evidence>
<dbReference type="InParanoid" id="A0A212EM41"/>
<accession>A0A212EM41</accession>
<proteinExistence type="predicted"/>
<keyword evidence="2" id="KW-0732">Signal</keyword>
<feature type="compositionally biased region" description="Basic residues" evidence="1">
    <location>
        <begin position="176"/>
        <end position="188"/>
    </location>
</feature>